<dbReference type="Gene3D" id="3.40.1090.10">
    <property type="entry name" value="Cytosolic phospholipase A2 catalytic domain"/>
    <property type="match status" value="1"/>
</dbReference>
<evidence type="ECO:0000256" key="2">
    <source>
        <dbReference type="ARBA" id="ARBA00022963"/>
    </source>
</evidence>
<name>A0A5C0VGW5_9SPHI</name>
<dbReference type="CDD" id="cd07205">
    <property type="entry name" value="Pat_PNPLA6_PNPLA7_NTE1_like"/>
    <property type="match status" value="1"/>
</dbReference>
<dbReference type="AlphaFoldDB" id="A0A5C0VGW5"/>
<evidence type="ECO:0000313" key="7">
    <source>
        <dbReference type="Proteomes" id="UP000323653"/>
    </source>
</evidence>
<protein>
    <submittedName>
        <fullName evidence="6">Patatin-like phospholipase family protein</fullName>
    </submittedName>
</protein>
<evidence type="ECO:0000259" key="5">
    <source>
        <dbReference type="PROSITE" id="PS51635"/>
    </source>
</evidence>
<dbReference type="PANTHER" id="PTHR14226">
    <property type="entry name" value="NEUROPATHY TARGET ESTERASE/SWISS CHEESE D.MELANOGASTER"/>
    <property type="match status" value="1"/>
</dbReference>
<feature type="domain" description="PNPLA" evidence="5">
    <location>
        <begin position="23"/>
        <end position="218"/>
    </location>
</feature>
<dbReference type="InterPro" id="IPR016035">
    <property type="entry name" value="Acyl_Trfase/lysoPLipase"/>
</dbReference>
<dbReference type="PANTHER" id="PTHR14226:SF29">
    <property type="entry name" value="NEUROPATHY TARGET ESTERASE SWS"/>
    <property type="match status" value="1"/>
</dbReference>
<reference evidence="6 7" key="1">
    <citation type="submission" date="2019-08" db="EMBL/GenBank/DDBJ databases">
        <title>Pedobacter sp. nov., isolated from Han river, South Korea.</title>
        <authorList>
            <person name="Lee D.-H."/>
            <person name="Kim Y.-S."/>
            <person name="Hwang E.-M."/>
            <person name="Le Tran T.C."/>
            <person name="Cha C.-J."/>
        </authorList>
    </citation>
    <scope>NUCLEOTIDE SEQUENCE [LARGE SCALE GENOMIC DNA]</scope>
    <source>
        <strain evidence="6 7">CJ43</strain>
    </source>
</reference>
<evidence type="ECO:0000313" key="6">
    <source>
        <dbReference type="EMBL" id="QEK51287.1"/>
    </source>
</evidence>
<dbReference type="GO" id="GO:0016787">
    <property type="term" value="F:hydrolase activity"/>
    <property type="evidence" value="ECO:0007669"/>
    <property type="project" value="UniProtKB-UniRule"/>
</dbReference>
<gene>
    <name evidence="6" type="ORF">FYC62_06100</name>
</gene>
<dbReference type="EMBL" id="CP043329">
    <property type="protein sequence ID" value="QEK51287.1"/>
    <property type="molecule type" value="Genomic_DNA"/>
</dbReference>
<dbReference type="InterPro" id="IPR050301">
    <property type="entry name" value="NTE"/>
</dbReference>
<feature type="short sequence motif" description="GXGXXG" evidence="4">
    <location>
        <begin position="27"/>
        <end position="32"/>
    </location>
</feature>
<dbReference type="KEGG" id="pej:FYC62_06100"/>
<feature type="active site" description="Proton acceptor" evidence="4">
    <location>
        <position position="205"/>
    </location>
</feature>
<evidence type="ECO:0000256" key="1">
    <source>
        <dbReference type="ARBA" id="ARBA00022801"/>
    </source>
</evidence>
<feature type="short sequence motif" description="GXSXG" evidence="4">
    <location>
        <begin position="54"/>
        <end position="58"/>
    </location>
</feature>
<evidence type="ECO:0000256" key="3">
    <source>
        <dbReference type="ARBA" id="ARBA00023098"/>
    </source>
</evidence>
<evidence type="ECO:0000256" key="4">
    <source>
        <dbReference type="PROSITE-ProRule" id="PRU01161"/>
    </source>
</evidence>
<dbReference type="PROSITE" id="PS51635">
    <property type="entry name" value="PNPLA"/>
    <property type="match status" value="1"/>
</dbReference>
<feature type="short sequence motif" description="DGA/G" evidence="4">
    <location>
        <begin position="205"/>
        <end position="207"/>
    </location>
</feature>
<feature type="active site" description="Nucleophile" evidence="4">
    <location>
        <position position="56"/>
    </location>
</feature>
<keyword evidence="2 4" id="KW-0442">Lipid degradation</keyword>
<dbReference type="RefSeq" id="WP_149074310.1">
    <property type="nucleotide sequence ID" value="NZ_CP043329.1"/>
</dbReference>
<dbReference type="SUPFAM" id="SSF52151">
    <property type="entry name" value="FabD/lysophospholipase-like"/>
    <property type="match status" value="1"/>
</dbReference>
<proteinExistence type="predicted"/>
<organism evidence="6 7">
    <name type="scientific">Pedobacter aquae</name>
    <dbReference type="NCBI Taxonomy" id="2605747"/>
    <lineage>
        <taxon>Bacteria</taxon>
        <taxon>Pseudomonadati</taxon>
        <taxon>Bacteroidota</taxon>
        <taxon>Sphingobacteriia</taxon>
        <taxon>Sphingobacteriales</taxon>
        <taxon>Sphingobacteriaceae</taxon>
        <taxon>Pedobacter</taxon>
    </lineage>
</organism>
<keyword evidence="1 4" id="KW-0378">Hydrolase</keyword>
<sequence length="770" mass="87900">MKNIILLIFIVCIKSTYAQKVGLVFSGGGAKGLAHIGVLKALEENNIPIDYITGTSMGAVVGAMYAAGYSPEEIEYIALSDEFQNWVSGKYSSNYSFFYQKKPENPSFFTAKIQIDSGFNLKLRSNLINDIPLNFALIELLSQASANAKDNFDNLFIPYRCMVSDVLSQEMIALKKGNLAEAVRGSMTVPLVYRPIKIDGKYVFDGGLYNNFPVDVMKKDFNPDVIIGANVSSKNFTDYPKDNDDKLMNRLLVYLFLSKTDSSAIGKNGIYIEPEMANFSATNFKPVKAIIQAGYLQTLANMEEIKAKITQRTSSEELIAKRKAFTNKNPYLTFNQVNVYGVNSKKRSYIKNTFNYDNKQLSLLEIKEGYYKLLGDDNFETVYPSLKFKPETNNYEFDVQVQSETNFKVDLGGNISNRPISNIYLGLQYNYLNKRAYTFNSNFYSGRFYQSAQSAIRVDFPFKTPVFLETEFVYNNWDYFSSGELFAINNRPPAFIKQSDKRAGLKFGIPIRNNTMLTLQGAYFHNRDNYSPTDNFNVGDVLDQSTFDGFLSSIRYTKNKLNYKQYANTGSYLSYGLSYYAGTENYNPGNILRNTPEFSLITSSANNRQWFKFDVKAEKFYRISPHYHLAYVTDNVYSNRPTFTTFKSNLLSTAAFYPLQDSRSIFLDNLRADKYLSLGMKHIFLLKRNLDLRFEGYVFQPFNEVNLKGLQQTKFGTLFSDRHLIGASSVVYHSPVGPIALNLNYYQNQPRPFGILFHIGYLLYNKRAIE</sequence>
<dbReference type="GO" id="GO:0016042">
    <property type="term" value="P:lipid catabolic process"/>
    <property type="evidence" value="ECO:0007669"/>
    <property type="project" value="UniProtKB-UniRule"/>
</dbReference>
<dbReference type="Pfam" id="PF01734">
    <property type="entry name" value="Patatin"/>
    <property type="match status" value="1"/>
</dbReference>
<keyword evidence="7" id="KW-1185">Reference proteome</keyword>
<dbReference type="Proteomes" id="UP000323653">
    <property type="component" value="Chromosome"/>
</dbReference>
<dbReference type="InterPro" id="IPR002641">
    <property type="entry name" value="PNPLA_dom"/>
</dbReference>
<accession>A0A5C0VGW5</accession>
<keyword evidence="3 4" id="KW-0443">Lipid metabolism</keyword>